<dbReference type="GO" id="GO:0006744">
    <property type="term" value="P:ubiquinone biosynthetic process"/>
    <property type="evidence" value="ECO:0007669"/>
    <property type="project" value="UniProtKB-KW"/>
</dbReference>
<evidence type="ECO:0000256" key="1">
    <source>
        <dbReference type="ARBA" id="ARBA00004749"/>
    </source>
</evidence>
<dbReference type="InterPro" id="IPR012762">
    <property type="entry name" value="Ubiq_biosynth_COQ9"/>
</dbReference>
<comment type="function">
    <text evidence="6">Membrane-associated protein that warps the membrane surface to access and bind aromatic isoprenes with high specificity, including ubiquinone (CoQ) isoprene intermediates and presents them directly to COQ7, therefore facilitating the COQ7-mediated hydroxylase step. Participates in the biosynthesis of coenzyme Q, also named ubiquinone, an essential lipid-soluble electron transporter for aerobic cellular respiration.</text>
</comment>
<dbReference type="GO" id="GO:0008289">
    <property type="term" value="F:lipid binding"/>
    <property type="evidence" value="ECO:0007669"/>
    <property type="project" value="UniProtKB-KW"/>
</dbReference>
<keyword evidence="3" id="KW-0831">Ubiquinone biosynthesis</keyword>
<dbReference type="PANTHER" id="PTHR21427">
    <property type="entry name" value="UBIQUINONE BIOSYNTHESIS PROTEIN COQ9, MITOCHONDRIAL"/>
    <property type="match status" value="1"/>
</dbReference>
<dbReference type="AlphaFoldDB" id="A0A6J4HTD4"/>
<dbReference type="Pfam" id="PF08511">
    <property type="entry name" value="COQ9"/>
    <property type="match status" value="1"/>
</dbReference>
<keyword evidence="5" id="KW-0446">Lipid-binding</keyword>
<accession>A0A6J4HTD4</accession>
<dbReference type="PANTHER" id="PTHR21427:SF19">
    <property type="entry name" value="UBIQUINONE BIOSYNTHESIS PROTEIN COQ9, MITOCHONDRIAL"/>
    <property type="match status" value="1"/>
</dbReference>
<dbReference type="EMBL" id="CADCTD010000045">
    <property type="protein sequence ID" value="CAA9232171.1"/>
    <property type="molecule type" value="Genomic_DNA"/>
</dbReference>
<gene>
    <name evidence="8" type="ORF">AVDCRST_MAG27-1010</name>
</gene>
<dbReference type="Gene3D" id="1.10.357.10">
    <property type="entry name" value="Tetracycline Repressor, domain 2"/>
    <property type="match status" value="1"/>
</dbReference>
<evidence type="ECO:0000313" key="8">
    <source>
        <dbReference type="EMBL" id="CAA9232171.1"/>
    </source>
</evidence>
<reference evidence="8" key="1">
    <citation type="submission" date="2020-02" db="EMBL/GenBank/DDBJ databases">
        <authorList>
            <person name="Meier V. D."/>
        </authorList>
    </citation>
    <scope>NUCLEOTIDE SEQUENCE</scope>
    <source>
        <strain evidence="8">AVDCRST_MAG27</strain>
    </source>
</reference>
<evidence type="ECO:0000256" key="3">
    <source>
        <dbReference type="ARBA" id="ARBA00022688"/>
    </source>
</evidence>
<keyword evidence="4" id="KW-0809">Transit peptide</keyword>
<organism evidence="8">
    <name type="scientific">uncultured Craurococcus sp</name>
    <dbReference type="NCBI Taxonomy" id="1135998"/>
    <lineage>
        <taxon>Bacteria</taxon>
        <taxon>Pseudomonadati</taxon>
        <taxon>Pseudomonadota</taxon>
        <taxon>Alphaproteobacteria</taxon>
        <taxon>Acetobacterales</taxon>
        <taxon>Acetobacteraceae</taxon>
        <taxon>Craurococcus</taxon>
        <taxon>environmental samples</taxon>
    </lineage>
</organism>
<sequence length="194" mass="21453">MTERSEIRDAAVRAMLPIAGEEGWNWGTLRAGLAAIGEDPALAESHFPAGPVGAVAHWIDLSNREMEAAAAAEDLAALRVPARIRRVVELRLRAVAPHKRALRRALSLLALPWNTPVTLRTTAQTVDAMWHAAGDRSADFSWYTRRATLAGVYGTVLAYWVRDDDPEVEDALDFLDRRLADVARLGKLRRRRAA</sequence>
<comment type="pathway">
    <text evidence="1">Cofactor biosynthesis; ubiquinone biosynthesis.</text>
</comment>
<evidence type="ECO:0000256" key="6">
    <source>
        <dbReference type="ARBA" id="ARBA00058104"/>
    </source>
</evidence>
<name>A0A6J4HTD4_9PROT</name>
<proteinExistence type="inferred from homology"/>
<dbReference type="NCBIfam" id="TIGR02396">
    <property type="entry name" value="diverge_rpsU"/>
    <property type="match status" value="1"/>
</dbReference>
<evidence type="ECO:0000256" key="5">
    <source>
        <dbReference type="ARBA" id="ARBA00023121"/>
    </source>
</evidence>
<evidence type="ECO:0000256" key="4">
    <source>
        <dbReference type="ARBA" id="ARBA00022946"/>
    </source>
</evidence>
<feature type="domain" description="COQ9 C-terminal" evidence="7">
    <location>
        <begin position="116"/>
        <end position="186"/>
    </location>
</feature>
<evidence type="ECO:0000256" key="2">
    <source>
        <dbReference type="ARBA" id="ARBA00010766"/>
    </source>
</evidence>
<comment type="similarity">
    <text evidence="2">Belongs to the COQ9 family.</text>
</comment>
<evidence type="ECO:0000259" key="7">
    <source>
        <dbReference type="Pfam" id="PF08511"/>
    </source>
</evidence>
<protein>
    <recommendedName>
        <fullName evidence="7">COQ9 C-terminal domain-containing protein</fullName>
    </recommendedName>
</protein>
<dbReference type="InterPro" id="IPR013718">
    <property type="entry name" value="COQ9_C"/>
</dbReference>